<evidence type="ECO:0000313" key="6">
    <source>
        <dbReference type="EMBL" id="PWD50869.1"/>
    </source>
</evidence>
<dbReference type="CDD" id="cd03786">
    <property type="entry name" value="GTB_UDP-GlcNAc_2-Epimerase"/>
    <property type="match status" value="1"/>
</dbReference>
<dbReference type="OrthoDB" id="9803238at2"/>
<name>A0A2U1ZV67_9MICO</name>
<dbReference type="EC" id="5.1.3.14" evidence="3"/>
<evidence type="ECO:0000256" key="4">
    <source>
        <dbReference type="RuleBase" id="RU003513"/>
    </source>
</evidence>
<sequence>MTVYGTRPEAIKVAPLVAAIDASDVLEGTTVVTGQHREMLDQVNEVFGIVPDHDLDVMSHGQSLSHLFARVLERLDPVLESVRPDAVVVQGDTSTSTAAALAAFHRRIPVVHLEAGLRSGDLHSPFPEEANRRLTSRLAALHLAPTAGSRENLLTEGVPATDVVVTGNTVIDALLDVVARPVSFRDAEVSRAVDGDGDLLLVTAHRRESWGEGMRGIGRALATLATRRPDLTIVLPAHRNPQVRAAVLPAVEGLANVLVVEPLAYAEFAHLTHRSTVVLTDSGGVQEEAPSLGKPVLVMRENTERPEAVTAGTVRLVGTDPDRIVAEVDRLLSDREAYASMARATNPYGDGHAAVRGVAAIEHLLGVGTRRPDLGG</sequence>
<comment type="similarity">
    <text evidence="2 4">Belongs to the UDP-N-acetylglucosamine 2-epimerase family.</text>
</comment>
<dbReference type="Proteomes" id="UP000245166">
    <property type="component" value="Unassembled WGS sequence"/>
</dbReference>
<comment type="caution">
    <text evidence="6">The sequence shown here is derived from an EMBL/GenBank/DDBJ whole genome shotgun (WGS) entry which is preliminary data.</text>
</comment>
<dbReference type="InterPro" id="IPR003331">
    <property type="entry name" value="UDP_GlcNAc_Epimerase_2_dom"/>
</dbReference>
<dbReference type="SUPFAM" id="SSF53756">
    <property type="entry name" value="UDP-Glycosyltransferase/glycogen phosphorylase"/>
    <property type="match status" value="1"/>
</dbReference>
<evidence type="ECO:0000313" key="7">
    <source>
        <dbReference type="Proteomes" id="UP000245166"/>
    </source>
</evidence>
<keyword evidence="7" id="KW-1185">Reference proteome</keyword>
<keyword evidence="1 4" id="KW-0413">Isomerase</keyword>
<dbReference type="InterPro" id="IPR029767">
    <property type="entry name" value="WecB-like"/>
</dbReference>
<evidence type="ECO:0000259" key="5">
    <source>
        <dbReference type="Pfam" id="PF02350"/>
    </source>
</evidence>
<organism evidence="6 7">
    <name type="scientific">Serinibacter arcticus</name>
    <dbReference type="NCBI Taxonomy" id="1655435"/>
    <lineage>
        <taxon>Bacteria</taxon>
        <taxon>Bacillati</taxon>
        <taxon>Actinomycetota</taxon>
        <taxon>Actinomycetes</taxon>
        <taxon>Micrococcales</taxon>
        <taxon>Beutenbergiaceae</taxon>
        <taxon>Serinibacter</taxon>
    </lineage>
</organism>
<dbReference type="NCBIfam" id="TIGR00236">
    <property type="entry name" value="wecB"/>
    <property type="match status" value="1"/>
</dbReference>
<dbReference type="Gene3D" id="3.40.50.2000">
    <property type="entry name" value="Glycogen Phosphorylase B"/>
    <property type="match status" value="2"/>
</dbReference>
<dbReference type="EMBL" id="PYHR01000002">
    <property type="protein sequence ID" value="PWD50869.1"/>
    <property type="molecule type" value="Genomic_DNA"/>
</dbReference>
<protein>
    <recommendedName>
        <fullName evidence="3">UDP-N-acetylglucosamine 2-epimerase (non-hydrolyzing)</fullName>
        <ecNumber evidence="3">5.1.3.14</ecNumber>
    </recommendedName>
</protein>
<evidence type="ECO:0000256" key="1">
    <source>
        <dbReference type="ARBA" id="ARBA00023235"/>
    </source>
</evidence>
<evidence type="ECO:0000256" key="2">
    <source>
        <dbReference type="ARBA" id="ARBA00038209"/>
    </source>
</evidence>
<feature type="domain" description="UDP-N-acetylglucosamine 2-epimerase" evidence="5">
    <location>
        <begin position="19"/>
        <end position="361"/>
    </location>
</feature>
<gene>
    <name evidence="6" type="ORF">C8046_09605</name>
</gene>
<evidence type="ECO:0000256" key="3">
    <source>
        <dbReference type="ARBA" id="ARBA00038858"/>
    </source>
</evidence>
<dbReference type="PANTHER" id="PTHR43174">
    <property type="entry name" value="UDP-N-ACETYLGLUCOSAMINE 2-EPIMERASE"/>
    <property type="match status" value="1"/>
</dbReference>
<dbReference type="Pfam" id="PF02350">
    <property type="entry name" value="Epimerase_2"/>
    <property type="match status" value="1"/>
</dbReference>
<dbReference type="AlphaFoldDB" id="A0A2U1ZV67"/>
<proteinExistence type="inferred from homology"/>
<accession>A0A2U1ZV67</accession>
<dbReference type="PANTHER" id="PTHR43174:SF2">
    <property type="entry name" value="UDP-N-ACETYLGLUCOSAMINE 2-EPIMERASE"/>
    <property type="match status" value="1"/>
</dbReference>
<dbReference type="GO" id="GO:0008761">
    <property type="term" value="F:UDP-N-acetylglucosamine 2-epimerase activity"/>
    <property type="evidence" value="ECO:0007669"/>
    <property type="project" value="UniProtKB-EC"/>
</dbReference>
<reference evidence="6 7" key="1">
    <citation type="submission" date="2018-03" db="EMBL/GenBank/DDBJ databases">
        <title>Genome assembly of novel Miniimonas species PCH200.</title>
        <authorList>
            <person name="Thakur V."/>
            <person name="Kumar V."/>
            <person name="Singh D."/>
        </authorList>
    </citation>
    <scope>NUCLEOTIDE SEQUENCE [LARGE SCALE GENOMIC DNA]</scope>
    <source>
        <strain evidence="6 7">PCH200</strain>
    </source>
</reference>